<accession>A0ABN9Y416</accession>
<evidence type="ECO:0000313" key="1">
    <source>
        <dbReference type="EMBL" id="CAK0907261.1"/>
    </source>
</evidence>
<dbReference type="EMBL" id="CAUYUJ010021832">
    <property type="protein sequence ID" value="CAK0907261.1"/>
    <property type="molecule type" value="Genomic_DNA"/>
</dbReference>
<name>A0ABN9Y416_9DINO</name>
<gene>
    <name evidence="1" type="ORF">PCOR1329_LOCUS82340</name>
</gene>
<evidence type="ECO:0000313" key="2">
    <source>
        <dbReference type="Proteomes" id="UP001189429"/>
    </source>
</evidence>
<comment type="caution">
    <text evidence="1">The sequence shown here is derived from an EMBL/GenBank/DDBJ whole genome shotgun (WGS) entry which is preliminary data.</text>
</comment>
<protein>
    <recommendedName>
        <fullName evidence="3">Phospholipase B-like</fullName>
    </recommendedName>
</protein>
<reference evidence="1" key="1">
    <citation type="submission" date="2023-10" db="EMBL/GenBank/DDBJ databases">
        <authorList>
            <person name="Chen Y."/>
            <person name="Shah S."/>
            <person name="Dougan E. K."/>
            <person name="Thang M."/>
            <person name="Chan C."/>
        </authorList>
    </citation>
    <scope>NUCLEOTIDE SEQUENCE [LARGE SCALE GENOMIC DNA]</scope>
</reference>
<evidence type="ECO:0008006" key="3">
    <source>
        <dbReference type="Google" id="ProtNLM"/>
    </source>
</evidence>
<proteinExistence type="predicted"/>
<keyword evidence="2" id="KW-1185">Reference proteome</keyword>
<sequence>MFSGMTLDFPDGSSTNFVATLTSDLGGESGLHQTWLCKGNVGTKRCCQCLNIANRNWVGADKLGEGTLLQDYTSATDLSKCAFHTKDHMKDTRGVIREVISESMHSLKHASWLDLLTGLVEPKATTKRLTEYLGSTFGAVEHFAASKTRFNDVAWIGDVVALKQLSAGWITA</sequence>
<dbReference type="Proteomes" id="UP001189429">
    <property type="component" value="Unassembled WGS sequence"/>
</dbReference>
<organism evidence="1 2">
    <name type="scientific">Prorocentrum cordatum</name>
    <dbReference type="NCBI Taxonomy" id="2364126"/>
    <lineage>
        <taxon>Eukaryota</taxon>
        <taxon>Sar</taxon>
        <taxon>Alveolata</taxon>
        <taxon>Dinophyceae</taxon>
        <taxon>Prorocentrales</taxon>
        <taxon>Prorocentraceae</taxon>
        <taxon>Prorocentrum</taxon>
    </lineage>
</organism>